<dbReference type="Gene3D" id="2.30.30.40">
    <property type="entry name" value="SH3 Domains"/>
    <property type="match status" value="1"/>
</dbReference>
<feature type="region of interest" description="Disordered" evidence="12">
    <location>
        <begin position="889"/>
        <end position="911"/>
    </location>
</feature>
<feature type="compositionally biased region" description="Basic and acidic residues" evidence="12">
    <location>
        <begin position="156"/>
        <end position="177"/>
    </location>
</feature>
<comment type="similarity">
    <text evidence="3">Belongs to the MAGUK family.</text>
</comment>
<evidence type="ECO:0000259" key="15">
    <source>
        <dbReference type="PROSITE" id="PS50106"/>
    </source>
</evidence>
<dbReference type="InterPro" id="IPR001452">
    <property type="entry name" value="SH3_domain"/>
</dbReference>
<evidence type="ECO:0000256" key="9">
    <source>
        <dbReference type="ARBA" id="ARBA00022949"/>
    </source>
</evidence>
<dbReference type="CDD" id="cd06728">
    <property type="entry name" value="PDZ2_ZO1-like_ds"/>
    <property type="match status" value="1"/>
</dbReference>
<dbReference type="PROSITE" id="PS50106">
    <property type="entry name" value="PDZ"/>
    <property type="match status" value="3"/>
</dbReference>
<dbReference type="InterPro" id="IPR027417">
    <property type="entry name" value="P-loop_NTPase"/>
</dbReference>
<dbReference type="Pfam" id="PF00625">
    <property type="entry name" value="Guanylate_kin"/>
    <property type="match status" value="1"/>
</dbReference>
<dbReference type="Gene3D" id="3.40.50.300">
    <property type="entry name" value="P-loop containing nucleotide triphosphate hydrolases"/>
    <property type="match status" value="1"/>
</dbReference>
<keyword evidence="10" id="KW-0472">Membrane</keyword>
<evidence type="ECO:0000259" key="13">
    <source>
        <dbReference type="PROSITE" id="PS50002"/>
    </source>
</evidence>
<feature type="domain" description="PDZ" evidence="15">
    <location>
        <begin position="51"/>
        <end position="138"/>
    </location>
</feature>
<dbReference type="Gene3D" id="2.30.42.10">
    <property type="match status" value="3"/>
</dbReference>
<dbReference type="GO" id="GO:1905605">
    <property type="term" value="P:positive regulation of blood-brain barrier permeability"/>
    <property type="evidence" value="ECO:0007669"/>
    <property type="project" value="TreeGrafter"/>
</dbReference>
<gene>
    <name evidence="16" type="primary">Tjp3</name>
    <name evidence="16" type="ORF">CERCOR_R11538</name>
</gene>
<dbReference type="GO" id="GO:0150105">
    <property type="term" value="P:protein localization to cell-cell junction"/>
    <property type="evidence" value="ECO:0007669"/>
    <property type="project" value="TreeGrafter"/>
</dbReference>
<feature type="non-terminal residue" evidence="16">
    <location>
        <position position="911"/>
    </location>
</feature>
<evidence type="ECO:0000256" key="1">
    <source>
        <dbReference type="ARBA" id="ARBA00004413"/>
    </source>
</evidence>
<dbReference type="FunFam" id="3.40.50.300:FF:000110">
    <property type="entry name" value="tight junction protein ZO-1 isoform X1"/>
    <property type="match status" value="1"/>
</dbReference>
<dbReference type="SMART" id="SM00326">
    <property type="entry name" value="SH3"/>
    <property type="match status" value="1"/>
</dbReference>
<evidence type="ECO:0000256" key="8">
    <source>
        <dbReference type="ARBA" id="ARBA00022737"/>
    </source>
</evidence>
<feature type="region of interest" description="Disordered" evidence="12">
    <location>
        <begin position="1"/>
        <end position="26"/>
    </location>
</feature>
<feature type="region of interest" description="Disordered" evidence="12">
    <location>
        <begin position="141"/>
        <end position="239"/>
    </location>
</feature>
<evidence type="ECO:0000256" key="7">
    <source>
        <dbReference type="ARBA" id="ARBA00022553"/>
    </source>
</evidence>
<dbReference type="GO" id="GO:0090557">
    <property type="term" value="P:establishment of endothelial intestinal barrier"/>
    <property type="evidence" value="ECO:0007669"/>
    <property type="project" value="TreeGrafter"/>
</dbReference>
<evidence type="ECO:0000256" key="10">
    <source>
        <dbReference type="ARBA" id="ARBA00023136"/>
    </source>
</evidence>
<feature type="domain" description="PDZ" evidence="15">
    <location>
        <begin position="264"/>
        <end position="341"/>
    </location>
</feature>
<dbReference type="GO" id="GO:0005886">
    <property type="term" value="C:plasma membrane"/>
    <property type="evidence" value="ECO:0007669"/>
    <property type="project" value="UniProtKB-SubCell"/>
</dbReference>
<dbReference type="Pfam" id="PF00595">
    <property type="entry name" value="PDZ"/>
    <property type="match status" value="3"/>
</dbReference>
<dbReference type="InterPro" id="IPR036028">
    <property type="entry name" value="SH3-like_dom_sf"/>
</dbReference>
<keyword evidence="5 11" id="KW-0728">SH3 domain</keyword>
<dbReference type="GO" id="GO:0005923">
    <property type="term" value="C:bicellular tight junction"/>
    <property type="evidence" value="ECO:0007669"/>
    <property type="project" value="UniProtKB-SubCell"/>
</dbReference>
<dbReference type="PROSITE" id="PS50052">
    <property type="entry name" value="GUANYLATE_KINASE_2"/>
    <property type="match status" value="1"/>
</dbReference>
<dbReference type="SUPFAM" id="SSF52540">
    <property type="entry name" value="P-loop containing nucleoside triphosphate hydrolases"/>
    <property type="match status" value="1"/>
</dbReference>
<comment type="subcellular location">
    <subcellularLocation>
        <location evidence="2">Cell junction</location>
        <location evidence="2">Tight junction</location>
    </subcellularLocation>
    <subcellularLocation>
        <location evidence="1">Cell membrane</location>
        <topology evidence="1">Peripheral membrane protein</topology>
        <orientation evidence="1">Cytoplasmic side</orientation>
    </subcellularLocation>
</comment>
<keyword evidence="17" id="KW-1185">Reference proteome</keyword>
<dbReference type="Proteomes" id="UP000631545">
    <property type="component" value="Unassembled WGS sequence"/>
</dbReference>
<feature type="compositionally biased region" description="Low complexity" evidence="12">
    <location>
        <begin position="143"/>
        <end position="155"/>
    </location>
</feature>
<keyword evidence="6" id="KW-1003">Cell membrane</keyword>
<dbReference type="SMART" id="SM00072">
    <property type="entry name" value="GuKc"/>
    <property type="match status" value="1"/>
</dbReference>
<sequence>PDVGLRKGPAAAKRSWSRSEAPGRPAATATVPSLCWWVPTMEEMVIWEQHTVTLSRDPHRGFGFAVSGGCDRPNRTTGDTAVFVSDVVPGGPAMGQLQRKDHIVMVNGLSMENVPSSVAIQTLKTCGKIANITLKRPKKIHLPVSKSSPASPAVPRHYDSDEDYRLHRSRDDLDHSQGYDGDSSSERSSGHHRDDCHHHKPVSRSRRRSQDSSHWMQSSSDRRGHGRHGSANAFGQDGDTNGLALVSGFKRLPHQDVPMKPITSVLVKQKQNEEYGVKLGSQLFIKHIVESGLAAKGNSLQEGDLILKINGVASQDMSLAETQQLIEQTEGILTLLILRDHRQFLVNIPDVDSQSGSSRMDDISDIDSELSHPASPEASPRPPAAARTNSLPGEWSTEKAPGSCASPLPKALAEPGPVPGPALLPADLLEAVEGDGHRPHTSPTVRAAHKDGYSTNSRAVQFVKAKSVGLRLTGGNDVGIFVSSVQEGSLADSQGVREGDQILQVNDTSFQNLTREEAVEYLMALPAGEEVTLWIQSKQDIYRKMISSNVGDSFYIRTHFDFEKETPSGLSFVRGDVFHVLDTMYRGRLGSWLAVRMGRDLQEMEKGIIPNQSRAEQIASLESVLKATSGANPSGARAEFWKLRGLRGAKKMLRKSREDLSALTKQGHYPPYERVVLKEASFKRPVVILGPIADIAVQKLSRELPELFEIAPSVPRDGASSKVIKLDSVRQIAEKNKHALLDITPSAVERLNYVQYYPVVVFCEPESRQGIKAMRQWLAPDSRKSSRRLYAQANKMKKYCSHLFTATISLSGSGNAWYEQIQDIIRTQQNQPVWTTAEQADVAPEDSLELLNPPSTVASGYLTCDSHANSDYDDTDGEAGVFTDGEAEDAYNQPGLARSSEPAQLAPSHGL</sequence>
<evidence type="ECO:0000259" key="14">
    <source>
        <dbReference type="PROSITE" id="PS50052"/>
    </source>
</evidence>
<dbReference type="AlphaFoldDB" id="A0A851RF18"/>
<feature type="compositionally biased region" description="Basic residues" evidence="12">
    <location>
        <begin position="198"/>
        <end position="207"/>
    </location>
</feature>
<keyword evidence="4" id="KW-0796">Tight junction</keyword>
<keyword evidence="8" id="KW-0677">Repeat</keyword>
<evidence type="ECO:0000256" key="3">
    <source>
        <dbReference type="ARBA" id="ARBA00007014"/>
    </source>
</evidence>
<keyword evidence="9" id="KW-0965">Cell junction</keyword>
<evidence type="ECO:0000256" key="2">
    <source>
        <dbReference type="ARBA" id="ARBA00004435"/>
    </source>
</evidence>
<dbReference type="CDD" id="cd06727">
    <property type="entry name" value="PDZ1_ZO1-like"/>
    <property type="match status" value="1"/>
</dbReference>
<dbReference type="InterPro" id="IPR008144">
    <property type="entry name" value="Guanylate_kin-like_dom"/>
</dbReference>
<keyword evidence="7" id="KW-0597">Phosphoprotein</keyword>
<feature type="domain" description="PDZ" evidence="15">
    <location>
        <begin position="468"/>
        <end position="522"/>
    </location>
</feature>
<evidence type="ECO:0000256" key="4">
    <source>
        <dbReference type="ARBA" id="ARBA00022427"/>
    </source>
</evidence>
<dbReference type="GO" id="GO:0098609">
    <property type="term" value="P:cell-cell adhesion"/>
    <property type="evidence" value="ECO:0007669"/>
    <property type="project" value="TreeGrafter"/>
</dbReference>
<name>A0A851RF18_TYCCO</name>
<accession>A0A851RF18</accession>
<dbReference type="InterPro" id="IPR005420">
    <property type="entry name" value="ZO-3"/>
</dbReference>
<evidence type="ECO:0000313" key="16">
    <source>
        <dbReference type="EMBL" id="NXC92352.1"/>
    </source>
</evidence>
<dbReference type="GO" id="GO:0045216">
    <property type="term" value="P:cell-cell junction organization"/>
    <property type="evidence" value="ECO:0007669"/>
    <property type="project" value="TreeGrafter"/>
</dbReference>
<dbReference type="InterPro" id="IPR001478">
    <property type="entry name" value="PDZ"/>
</dbReference>
<feature type="region of interest" description="Disordered" evidence="12">
    <location>
        <begin position="350"/>
        <end position="424"/>
    </location>
</feature>
<dbReference type="PANTHER" id="PTHR13865">
    <property type="entry name" value="TIGHT JUNCTION PROTEIN"/>
    <property type="match status" value="1"/>
</dbReference>
<evidence type="ECO:0000256" key="5">
    <source>
        <dbReference type="ARBA" id="ARBA00022443"/>
    </source>
</evidence>
<dbReference type="SUPFAM" id="SSF50044">
    <property type="entry name" value="SH3-domain"/>
    <property type="match status" value="1"/>
</dbReference>
<feature type="domain" description="Guanylate kinase-like" evidence="14">
    <location>
        <begin position="726"/>
        <end position="826"/>
    </location>
</feature>
<dbReference type="CDD" id="cd12028">
    <property type="entry name" value="SH3_ZO-3"/>
    <property type="match status" value="1"/>
</dbReference>
<dbReference type="PANTHER" id="PTHR13865:SF11">
    <property type="entry name" value="TIGHT JUNCTION PROTEIN ZO-3"/>
    <property type="match status" value="1"/>
</dbReference>
<reference evidence="16" key="1">
    <citation type="submission" date="2019-09" db="EMBL/GenBank/DDBJ databases">
        <title>Bird 10,000 Genomes (B10K) Project - Family phase.</title>
        <authorList>
            <person name="Zhang G."/>
        </authorList>
    </citation>
    <scope>NUCLEOTIDE SEQUENCE</scope>
    <source>
        <strain evidence="16">OUT-0024</strain>
        <tissue evidence="16">Muscle</tissue>
    </source>
</reference>
<dbReference type="PROSITE" id="PS50002">
    <property type="entry name" value="SH3"/>
    <property type="match status" value="1"/>
</dbReference>
<proteinExistence type="inferred from homology"/>
<dbReference type="Pfam" id="PF07653">
    <property type="entry name" value="SH3_2"/>
    <property type="match status" value="1"/>
</dbReference>
<evidence type="ECO:0000256" key="11">
    <source>
        <dbReference type="PROSITE-ProRule" id="PRU00192"/>
    </source>
</evidence>
<feature type="non-terminal residue" evidence="16">
    <location>
        <position position="1"/>
    </location>
</feature>
<dbReference type="InterPro" id="IPR008145">
    <property type="entry name" value="GK/Ca_channel_bsu"/>
</dbReference>
<dbReference type="PRINTS" id="PR01600">
    <property type="entry name" value="ZONOCCLUDNS3"/>
</dbReference>
<protein>
    <submittedName>
        <fullName evidence="16">ZO3 protein</fullName>
    </submittedName>
</protein>
<dbReference type="PRINTS" id="PR01597">
    <property type="entry name" value="ZONOCCLUDNS"/>
</dbReference>
<feature type="compositionally biased region" description="Basic and acidic residues" evidence="12">
    <location>
        <begin position="184"/>
        <end position="197"/>
    </location>
</feature>
<dbReference type="FunFam" id="2.30.42.10:FF:000013">
    <property type="entry name" value="Putative tight junction protein ZO-1"/>
    <property type="match status" value="1"/>
</dbReference>
<dbReference type="SUPFAM" id="SSF50156">
    <property type="entry name" value="PDZ domain-like"/>
    <property type="match status" value="3"/>
</dbReference>
<evidence type="ECO:0000256" key="12">
    <source>
        <dbReference type="SAM" id="MobiDB-lite"/>
    </source>
</evidence>
<dbReference type="InterPro" id="IPR036034">
    <property type="entry name" value="PDZ_sf"/>
</dbReference>
<evidence type="ECO:0000256" key="6">
    <source>
        <dbReference type="ARBA" id="ARBA00022475"/>
    </source>
</evidence>
<dbReference type="GO" id="GO:0050839">
    <property type="term" value="F:cell adhesion molecule binding"/>
    <property type="evidence" value="ECO:0007669"/>
    <property type="project" value="TreeGrafter"/>
</dbReference>
<dbReference type="EMBL" id="WBND01002877">
    <property type="protein sequence ID" value="NXC92352.1"/>
    <property type="molecule type" value="Genomic_DNA"/>
</dbReference>
<evidence type="ECO:0000313" key="17">
    <source>
        <dbReference type="Proteomes" id="UP000631545"/>
    </source>
</evidence>
<dbReference type="InterPro" id="IPR005417">
    <property type="entry name" value="ZO"/>
</dbReference>
<dbReference type="SMART" id="SM00228">
    <property type="entry name" value="PDZ"/>
    <property type="match status" value="3"/>
</dbReference>
<dbReference type="CDD" id="cd06729">
    <property type="entry name" value="PDZ3_ZO1-like_domain"/>
    <property type="match status" value="1"/>
</dbReference>
<feature type="domain" description="SH3" evidence="13">
    <location>
        <begin position="551"/>
        <end position="619"/>
    </location>
</feature>
<comment type="caution">
    <text evidence="16">The sequence shown here is derived from an EMBL/GenBank/DDBJ whole genome shotgun (WGS) entry which is preliminary data.</text>
</comment>
<organism evidence="16 17">
    <name type="scientific">Tychaedon coryphoeus</name>
    <name type="common">Karoo scrub-robin</name>
    <name type="synonym">Erythropygia coryphaeus</name>
    <dbReference type="NCBI Taxonomy" id="614051"/>
    <lineage>
        <taxon>Eukaryota</taxon>
        <taxon>Metazoa</taxon>
        <taxon>Chordata</taxon>
        <taxon>Craniata</taxon>
        <taxon>Vertebrata</taxon>
        <taxon>Euteleostomi</taxon>
        <taxon>Archelosauria</taxon>
        <taxon>Archosauria</taxon>
        <taxon>Dinosauria</taxon>
        <taxon>Saurischia</taxon>
        <taxon>Theropoda</taxon>
        <taxon>Coelurosauria</taxon>
        <taxon>Aves</taxon>
        <taxon>Neognathae</taxon>
        <taxon>Neoaves</taxon>
        <taxon>Telluraves</taxon>
        <taxon>Australaves</taxon>
        <taxon>Passeriformes</taxon>
        <taxon>Muscicapidae</taxon>
        <taxon>Cercotrichas</taxon>
    </lineage>
</organism>